<dbReference type="SMART" id="SM00382">
    <property type="entry name" value="AAA"/>
    <property type="match status" value="1"/>
</dbReference>
<dbReference type="InterPro" id="IPR003593">
    <property type="entry name" value="AAA+_ATPase"/>
</dbReference>
<dbReference type="InterPro" id="IPR050093">
    <property type="entry name" value="ABC_SmlMolc_Importer"/>
</dbReference>
<dbReference type="RefSeq" id="WP_126040657.1">
    <property type="nucleotide sequence ID" value="NZ_CP034438.1"/>
</dbReference>
<dbReference type="PROSITE" id="PS50893">
    <property type="entry name" value="ABC_TRANSPORTER_2"/>
    <property type="match status" value="1"/>
</dbReference>
<keyword evidence="6" id="KW-1185">Reference proteome</keyword>
<dbReference type="Proteomes" id="UP000270021">
    <property type="component" value="Chromosome"/>
</dbReference>
<accession>A0A3S8Z9G1</accession>
<keyword evidence="1" id="KW-0813">Transport</keyword>
<keyword evidence="3 5" id="KW-0067">ATP-binding</keyword>
<gene>
    <name evidence="5" type="ORF">EJO69_07435</name>
</gene>
<dbReference type="GO" id="GO:0005524">
    <property type="term" value="F:ATP binding"/>
    <property type="evidence" value="ECO:0007669"/>
    <property type="project" value="UniProtKB-KW"/>
</dbReference>
<dbReference type="InterPro" id="IPR017871">
    <property type="entry name" value="ABC_transporter-like_CS"/>
</dbReference>
<dbReference type="PANTHER" id="PTHR42781">
    <property type="entry name" value="SPERMIDINE/PUTRESCINE IMPORT ATP-BINDING PROTEIN POTA"/>
    <property type="match status" value="1"/>
</dbReference>
<organism evidence="5 6">
    <name type="scientific">Flaviflexus salsibiostraticola</name>
    <dbReference type="NCBI Taxonomy" id="1282737"/>
    <lineage>
        <taxon>Bacteria</taxon>
        <taxon>Bacillati</taxon>
        <taxon>Actinomycetota</taxon>
        <taxon>Actinomycetes</taxon>
        <taxon>Actinomycetales</taxon>
        <taxon>Actinomycetaceae</taxon>
        <taxon>Flaviflexus</taxon>
    </lineage>
</organism>
<evidence type="ECO:0000256" key="1">
    <source>
        <dbReference type="ARBA" id="ARBA00022448"/>
    </source>
</evidence>
<dbReference type="GO" id="GO:0016887">
    <property type="term" value="F:ATP hydrolysis activity"/>
    <property type="evidence" value="ECO:0007669"/>
    <property type="project" value="InterPro"/>
</dbReference>
<dbReference type="Gene3D" id="3.40.50.300">
    <property type="entry name" value="P-loop containing nucleotide triphosphate hydrolases"/>
    <property type="match status" value="1"/>
</dbReference>
<name>A0A3S8Z9G1_9ACTO</name>
<dbReference type="KEGG" id="fsl:EJO69_07435"/>
<dbReference type="Pfam" id="PF00005">
    <property type="entry name" value="ABC_tran"/>
    <property type="match status" value="1"/>
</dbReference>
<reference evidence="5 6" key="1">
    <citation type="submission" date="2018-12" db="EMBL/GenBank/DDBJ databases">
        <title>Complete genome sequence of Flaviflexus salsibiostraticola KCTC 33148.</title>
        <authorList>
            <person name="Bae J.-W."/>
        </authorList>
    </citation>
    <scope>NUCLEOTIDE SEQUENCE [LARGE SCALE GENOMIC DNA]</scope>
    <source>
        <strain evidence="5 6">KCTC 33148</strain>
    </source>
</reference>
<dbReference type="OrthoDB" id="9774448at2"/>
<evidence type="ECO:0000256" key="3">
    <source>
        <dbReference type="ARBA" id="ARBA00022840"/>
    </source>
</evidence>
<evidence type="ECO:0000313" key="6">
    <source>
        <dbReference type="Proteomes" id="UP000270021"/>
    </source>
</evidence>
<dbReference type="SUPFAM" id="SSF52540">
    <property type="entry name" value="P-loop containing nucleoside triphosphate hydrolases"/>
    <property type="match status" value="1"/>
</dbReference>
<dbReference type="InterPro" id="IPR027417">
    <property type="entry name" value="P-loop_NTPase"/>
</dbReference>
<dbReference type="EMBL" id="CP034438">
    <property type="protein sequence ID" value="AZN30159.1"/>
    <property type="molecule type" value="Genomic_DNA"/>
</dbReference>
<dbReference type="PANTHER" id="PTHR42781:SF4">
    <property type="entry name" value="SPERMIDINE_PUTRESCINE IMPORT ATP-BINDING PROTEIN POTA"/>
    <property type="match status" value="1"/>
</dbReference>
<protein>
    <submittedName>
        <fullName evidence="5">ATP-binding cassette domain-containing protein</fullName>
    </submittedName>
</protein>
<dbReference type="InterPro" id="IPR003439">
    <property type="entry name" value="ABC_transporter-like_ATP-bd"/>
</dbReference>
<dbReference type="PROSITE" id="PS00211">
    <property type="entry name" value="ABC_TRANSPORTER_1"/>
    <property type="match status" value="1"/>
</dbReference>
<dbReference type="AlphaFoldDB" id="A0A3S8Z9G1"/>
<evidence type="ECO:0000259" key="4">
    <source>
        <dbReference type="PROSITE" id="PS50893"/>
    </source>
</evidence>
<evidence type="ECO:0000256" key="2">
    <source>
        <dbReference type="ARBA" id="ARBA00022741"/>
    </source>
</evidence>
<proteinExistence type="predicted"/>
<sequence length="231" mass="24717">MISLHAGIADRGLRFDLEHGEGRTLAVIGRNGSGKSSLIGLLAGLIVPDPGGTIALDGTVVAGDQWVSPHRRPITLLSQDPTLFPHMSALDNVAFGLRARGVNRQRAREHAHDHLARIGIDQLADRMPNQLSGGQQQRVALARAIAVEPTILLLDEPLAAMDVAAAVELRSLIRNALQGRTGVVVTHDIADIRAFADDVAVLADGRVSDYGPVDERMGDENSLLRRYFLGG</sequence>
<evidence type="ECO:0000313" key="5">
    <source>
        <dbReference type="EMBL" id="AZN30159.1"/>
    </source>
</evidence>
<feature type="domain" description="ABC transporter" evidence="4">
    <location>
        <begin position="2"/>
        <end position="229"/>
    </location>
</feature>
<keyword evidence="2" id="KW-0547">Nucleotide-binding</keyword>